<evidence type="ECO:0000259" key="2">
    <source>
        <dbReference type="Pfam" id="PF13699"/>
    </source>
</evidence>
<feature type="compositionally biased region" description="Basic and acidic residues" evidence="1">
    <location>
        <begin position="110"/>
        <end position="125"/>
    </location>
</feature>
<feature type="region of interest" description="Disordered" evidence="1">
    <location>
        <begin position="1165"/>
        <end position="1221"/>
    </location>
</feature>
<feature type="compositionally biased region" description="Polar residues" evidence="1">
    <location>
        <begin position="144"/>
        <end position="156"/>
    </location>
</feature>
<feature type="compositionally biased region" description="Polar residues" evidence="1">
    <location>
        <begin position="915"/>
        <end position="926"/>
    </location>
</feature>
<dbReference type="OrthoDB" id="1760972at2"/>
<reference evidence="3 4" key="1">
    <citation type="submission" date="2020-09" db="EMBL/GenBank/DDBJ databases">
        <title>Characterization and genome sequencing of Ruminiclostridium sp. nov. MA18.</title>
        <authorList>
            <person name="Rettenmaier R."/>
            <person name="Kowollik M.-L."/>
            <person name="Liebl W."/>
            <person name="Zverlov V."/>
        </authorList>
    </citation>
    <scope>NUCLEOTIDE SEQUENCE [LARGE SCALE GENOMIC DNA]</scope>
    <source>
        <strain evidence="3 4">MA18</strain>
    </source>
</reference>
<feature type="domain" description="eCIS core" evidence="2">
    <location>
        <begin position="151"/>
        <end position="216"/>
    </location>
</feature>
<feature type="region of interest" description="Disordered" evidence="1">
    <location>
        <begin position="1128"/>
        <end position="1148"/>
    </location>
</feature>
<dbReference type="RefSeq" id="WP_137698040.1">
    <property type="nucleotide sequence ID" value="NZ_CP061336.1"/>
</dbReference>
<keyword evidence="4" id="KW-1185">Reference proteome</keyword>
<dbReference type="AlphaFoldDB" id="A0A4U7JDK1"/>
<gene>
    <name evidence="3" type="ORF">EHE19_004225</name>
</gene>
<name>A0A4U7JDK1_9FIRM</name>
<dbReference type="EMBL" id="CP061336">
    <property type="protein sequence ID" value="QNU67686.1"/>
    <property type="molecule type" value="Genomic_DNA"/>
</dbReference>
<dbReference type="Pfam" id="PF13699">
    <property type="entry name" value="eCIS_core"/>
    <property type="match status" value="1"/>
</dbReference>
<feature type="compositionally biased region" description="Basic and acidic residues" evidence="1">
    <location>
        <begin position="928"/>
        <end position="949"/>
    </location>
</feature>
<sequence length="1250" mass="137277">MKTKMLVKKPEAVSNKTNSPVNNNNVNNKQEEEKKPEEKKKNVRTTDYKKLMQMMLNDPDSITREEFLYIQSIIGYRRAMVMMEEAKLRKRQNKIEQKDIRNPITLQKINSDDKKDSDDKKETSQLKKGNGKKPLQMKKDEGNNAASSSGIPSNLKSGLEKLSGVDLSDVNVHQNSDKPQQVGALAYTQGNDIHIAPGQEKHLPHEGWHAVQQKQGIVKPTMQMKTGTLVNDDAGLEKEADIMGAKAAEIGKDISAADASSGQSKNSSNSGSKGSGDFVVQKKDEGTESKPKINESDLEEIQLKGMTDFKATTKIDEYLKENTSGANIKVRYGNFASGTVKISKSGQNYKMTPQAISLSMNPFSNQENMVKTAQPSLIISINKGKLTGYLGIANGSKVPSSNDLLSQLISDPSMFGLRGLTLDKSLQIVNSINEGRLEFGIRNATVKVGGVFDCTISFEFEPDTGKISFSGTANIDVKGLATGNLTLERSSQGNITGTAELAVNLSEHINGGVKVNVDGERVTGEGSVGYSGEKLSGQVTLRLIDKNSMPSVVGTYSNEAAKPEPQSNKSKNPEYVLAGEGDLTFMFTDWLSGTAHAEVDENGNVTIVGQIVPQKELVLFEQTDYIKQLLNVEARASYGIPVVGNIFLFASIGLEAFAKLGPAKLYNIIAEGTYSTDPEKCNDFSIQASLNISAAAGVRLIGKAGAGLEVLGHDIKAGASITAIAGLSAYAEATPIIGYKENAMPGQDKKGDFFISGELEVAAQPFFALEGDIFVEIDSPWWSPLSDERWTWPLFNKSYPLGGSFGIMAKVDHVLGSKQVPEIEFGKVDFSADKFMTDLINDKTSSKKTEEEQQGKWNEKNSEAAQPPKDTKEEKGSENGTDSTLNVEEPNTSSKSNKKTAADPNAMTADGKTVKQYQDETLQNQAKGDVKPDGACETTDKTSSEKKNQDQQLIQGLNELEKLTSEYEKNNGATLEELQYEANEVKKKYSVFKSINIVDDGKDWDYKYTYNPTETKDGPKKGDEILSPKAKFKQDSKTYELWVERGKPGSKENVVMITGPKNIEEDKTVWDKLDKTAKDKVYKLKQPKNKKYKLKEVEEATNAIEKCLAGESKDKIIRNWKGEEVKIPEGHIMSPRDPDFSKSPIYRTGPYTKEQKEQFLRGNSAGTKLAPHHRHQIPIRDGGVIDEIPGSGHPEGNQHTGGSPNRHPGKSIFNSEPGGDRLRQKEIEEHWKSKGQRLVEKMPGTFYDFG</sequence>
<evidence type="ECO:0000313" key="4">
    <source>
        <dbReference type="Proteomes" id="UP000306409"/>
    </source>
</evidence>
<feature type="compositionally biased region" description="Basic and acidic residues" evidence="1">
    <location>
        <begin position="843"/>
        <end position="862"/>
    </location>
</feature>
<dbReference type="InterPro" id="IPR025295">
    <property type="entry name" value="eCIS_core_dom"/>
</dbReference>
<feature type="compositionally biased region" description="Low complexity" evidence="1">
    <location>
        <begin position="13"/>
        <end position="28"/>
    </location>
</feature>
<feature type="compositionally biased region" description="Basic and acidic residues" evidence="1">
    <location>
        <begin position="280"/>
        <end position="295"/>
    </location>
</feature>
<organism evidence="3 4">
    <name type="scientific">Ruminiclostridium herbifermentans</name>
    <dbReference type="NCBI Taxonomy" id="2488810"/>
    <lineage>
        <taxon>Bacteria</taxon>
        <taxon>Bacillati</taxon>
        <taxon>Bacillota</taxon>
        <taxon>Clostridia</taxon>
        <taxon>Eubacteriales</taxon>
        <taxon>Oscillospiraceae</taxon>
        <taxon>Ruminiclostridium</taxon>
    </lineage>
</organism>
<protein>
    <submittedName>
        <fullName evidence="3">DUF4157 domain-containing protein</fullName>
    </submittedName>
</protein>
<evidence type="ECO:0000256" key="1">
    <source>
        <dbReference type="SAM" id="MobiDB-lite"/>
    </source>
</evidence>
<accession>A0A4U7JDK1</accession>
<feature type="compositionally biased region" description="Basic and acidic residues" evidence="1">
    <location>
        <begin position="29"/>
        <end position="45"/>
    </location>
</feature>
<feature type="region of interest" description="Disordered" evidence="1">
    <location>
        <begin position="256"/>
        <end position="298"/>
    </location>
</feature>
<feature type="region of interest" description="Disordered" evidence="1">
    <location>
        <begin position="1"/>
        <end position="45"/>
    </location>
</feature>
<feature type="region of interest" description="Disordered" evidence="1">
    <location>
        <begin position="99"/>
        <end position="157"/>
    </location>
</feature>
<feature type="compositionally biased region" description="Polar residues" evidence="1">
    <location>
        <begin position="878"/>
        <end position="895"/>
    </location>
</feature>
<evidence type="ECO:0000313" key="3">
    <source>
        <dbReference type="EMBL" id="QNU67686.1"/>
    </source>
</evidence>
<dbReference type="KEGG" id="rher:EHE19_004225"/>
<feature type="compositionally biased region" description="Low complexity" evidence="1">
    <location>
        <begin position="260"/>
        <end position="276"/>
    </location>
</feature>
<feature type="region of interest" description="Disordered" evidence="1">
    <location>
        <begin position="843"/>
        <end position="952"/>
    </location>
</feature>
<dbReference type="Proteomes" id="UP000306409">
    <property type="component" value="Chromosome"/>
</dbReference>
<proteinExistence type="predicted"/>
<feature type="compositionally biased region" description="Basic and acidic residues" evidence="1">
    <location>
        <begin position="1128"/>
        <end position="1140"/>
    </location>
</feature>